<feature type="compositionally biased region" description="Polar residues" evidence="1">
    <location>
        <begin position="413"/>
        <end position="428"/>
    </location>
</feature>
<feature type="chain" id="PRO_5043396007" evidence="3">
    <location>
        <begin position="20"/>
        <end position="486"/>
    </location>
</feature>
<dbReference type="AlphaFoldDB" id="A0AAW0BUD3"/>
<evidence type="ECO:0000256" key="3">
    <source>
        <dbReference type="SAM" id="SignalP"/>
    </source>
</evidence>
<feature type="signal peptide" evidence="3">
    <location>
        <begin position="1"/>
        <end position="19"/>
    </location>
</feature>
<organism evidence="4 5">
    <name type="scientific">Favolaschia claudopus</name>
    <dbReference type="NCBI Taxonomy" id="2862362"/>
    <lineage>
        <taxon>Eukaryota</taxon>
        <taxon>Fungi</taxon>
        <taxon>Dikarya</taxon>
        <taxon>Basidiomycota</taxon>
        <taxon>Agaricomycotina</taxon>
        <taxon>Agaricomycetes</taxon>
        <taxon>Agaricomycetidae</taxon>
        <taxon>Agaricales</taxon>
        <taxon>Marasmiineae</taxon>
        <taxon>Mycenaceae</taxon>
        <taxon>Favolaschia</taxon>
    </lineage>
</organism>
<dbReference type="Proteomes" id="UP001362999">
    <property type="component" value="Unassembled WGS sequence"/>
</dbReference>
<feature type="compositionally biased region" description="Low complexity" evidence="1">
    <location>
        <begin position="314"/>
        <end position="327"/>
    </location>
</feature>
<feature type="region of interest" description="Disordered" evidence="1">
    <location>
        <begin position="232"/>
        <end position="340"/>
    </location>
</feature>
<keyword evidence="2" id="KW-0472">Membrane</keyword>
<evidence type="ECO:0000313" key="5">
    <source>
        <dbReference type="Proteomes" id="UP001362999"/>
    </source>
</evidence>
<evidence type="ECO:0000256" key="2">
    <source>
        <dbReference type="SAM" id="Phobius"/>
    </source>
</evidence>
<feature type="region of interest" description="Disordered" evidence="1">
    <location>
        <begin position="413"/>
        <end position="455"/>
    </location>
</feature>
<dbReference type="PANTHER" id="PTHR35040">
    <property type="match status" value="1"/>
</dbReference>
<evidence type="ECO:0000313" key="4">
    <source>
        <dbReference type="EMBL" id="KAK7029914.1"/>
    </source>
</evidence>
<dbReference type="InterPro" id="IPR021986">
    <property type="entry name" value="Spherulin4"/>
</dbReference>
<accession>A0AAW0BUD3</accession>
<dbReference type="EMBL" id="JAWWNJ010000026">
    <property type="protein sequence ID" value="KAK7029914.1"/>
    <property type="molecule type" value="Genomic_DNA"/>
</dbReference>
<evidence type="ECO:0000256" key="1">
    <source>
        <dbReference type="SAM" id="MobiDB-lite"/>
    </source>
</evidence>
<keyword evidence="5" id="KW-1185">Reference proteome</keyword>
<gene>
    <name evidence="4" type="ORF">R3P38DRAFT_3513514</name>
</gene>
<comment type="caution">
    <text evidence="4">The sequence shown here is derived from an EMBL/GenBank/DDBJ whole genome shotgun (WGS) entry which is preliminary data.</text>
</comment>
<name>A0AAW0BUD3_9AGAR</name>
<protein>
    <submittedName>
        <fullName evidence="4">Spherulation-specific family 4-domain-containing protein</fullName>
    </submittedName>
</protein>
<keyword evidence="2" id="KW-1133">Transmembrane helix</keyword>
<feature type="transmembrane region" description="Helical" evidence="2">
    <location>
        <begin position="348"/>
        <end position="372"/>
    </location>
</feature>
<reference evidence="4 5" key="1">
    <citation type="journal article" date="2024" name="J Genomics">
        <title>Draft genome sequencing and assembly of Favolaschia claudopus CIRM-BRFM 2984 isolated from oak limbs.</title>
        <authorList>
            <person name="Navarro D."/>
            <person name="Drula E."/>
            <person name="Chaduli D."/>
            <person name="Cazenave R."/>
            <person name="Ahrendt S."/>
            <person name="Wang J."/>
            <person name="Lipzen A."/>
            <person name="Daum C."/>
            <person name="Barry K."/>
            <person name="Grigoriev I.V."/>
            <person name="Favel A."/>
            <person name="Rosso M.N."/>
            <person name="Martin F."/>
        </authorList>
    </citation>
    <scope>NUCLEOTIDE SEQUENCE [LARGE SCALE GENOMIC DNA]</scope>
    <source>
        <strain evidence="4 5">CIRM-BRFM 2984</strain>
    </source>
</reference>
<sequence length="486" mass="50117">MLAFYILLIQLFVAPCTYALGILLPLYVYPGTNCAAWSPVFDAISANSNAQWYIVINPNDGPGSNDQLYQDCVSKIPSSSNQIIMGFINTNKGNTLGDVDTYAGWPSSSRPRGIFFVNITPTTSQLATSQSYISHAKSQGFTFMGLDPGQSVSDSAYFSAADLVNTYEDSYSSFNPNSLSGTMSKQSVILVNSPSTGSYSSVISQLQSKGVAAVYISTVSDDRSDLPAQLSGAVVASSTGSNSGNSGSSQNPPPSESNPSNPAAPSTPSNNSPNSGSATSIPGNPTSATSNSTPSSQNSKSPSQSNGVKGGLQTTSTSSLTSSNSASGVPDSNQPQAAASASHHGPSIAAIVGGVLGGLIVLLLLLVGFLCMRRRRRNPLGSPETVAPFTEVQQHTPTLITGIAGASTLPAQSEDTEFASGSSTTSWNRDVKPPVPESDISATTAAEPSTHRASHLTATRISAAPTYGSAWETFSGTSGPPPSYHN</sequence>
<keyword evidence="3" id="KW-0732">Signal</keyword>
<proteinExistence type="predicted"/>
<dbReference type="Pfam" id="PF12138">
    <property type="entry name" value="Spherulin4"/>
    <property type="match status" value="1"/>
</dbReference>
<dbReference type="PANTHER" id="PTHR35040:SF9">
    <property type="entry name" value="4-LIKE CELL SURFACE PROTEIN, PUTATIVE (AFU_ORTHOLOGUE AFUA_4G14080)-RELATED"/>
    <property type="match status" value="1"/>
</dbReference>
<keyword evidence="2" id="KW-0812">Transmembrane</keyword>
<feature type="compositionally biased region" description="Low complexity" evidence="1">
    <location>
        <begin position="257"/>
        <end position="306"/>
    </location>
</feature>
<feature type="compositionally biased region" description="Low complexity" evidence="1">
    <location>
        <begin position="236"/>
        <end position="250"/>
    </location>
</feature>
<feature type="compositionally biased region" description="Polar residues" evidence="1">
    <location>
        <begin position="330"/>
        <end position="339"/>
    </location>
</feature>
<feature type="region of interest" description="Disordered" evidence="1">
    <location>
        <begin position="467"/>
        <end position="486"/>
    </location>
</feature>